<dbReference type="InterPro" id="IPR051242">
    <property type="entry name" value="WD-EF-hand_domain"/>
</dbReference>
<feature type="non-terminal residue" evidence="2">
    <location>
        <position position="1"/>
    </location>
</feature>
<name>A0A9Q0DPI3_9TELE</name>
<dbReference type="OrthoDB" id="5980302at2759"/>
<dbReference type="Gene3D" id="2.130.10.10">
    <property type="entry name" value="YVTN repeat-like/Quinoprotein amine dehydrogenase"/>
    <property type="match status" value="1"/>
</dbReference>
<protein>
    <submittedName>
        <fullName evidence="2">Uncharacterized protein</fullName>
    </submittedName>
</protein>
<dbReference type="InterPro" id="IPR015943">
    <property type="entry name" value="WD40/YVTN_repeat-like_dom_sf"/>
</dbReference>
<organism evidence="2 3">
    <name type="scientific">Muraenolepis orangiensis</name>
    <name type="common">Patagonian moray cod</name>
    <dbReference type="NCBI Taxonomy" id="630683"/>
    <lineage>
        <taxon>Eukaryota</taxon>
        <taxon>Metazoa</taxon>
        <taxon>Chordata</taxon>
        <taxon>Craniata</taxon>
        <taxon>Vertebrata</taxon>
        <taxon>Euteleostomi</taxon>
        <taxon>Actinopterygii</taxon>
        <taxon>Neopterygii</taxon>
        <taxon>Teleostei</taxon>
        <taxon>Neoteleostei</taxon>
        <taxon>Acanthomorphata</taxon>
        <taxon>Zeiogadaria</taxon>
        <taxon>Gadariae</taxon>
        <taxon>Gadiformes</taxon>
        <taxon>Muraenolepidoidei</taxon>
        <taxon>Muraenolepididae</taxon>
        <taxon>Muraenolepis</taxon>
    </lineage>
</organism>
<dbReference type="SUPFAM" id="SSF50978">
    <property type="entry name" value="WD40 repeat-like"/>
    <property type="match status" value="1"/>
</dbReference>
<dbReference type="EMBL" id="JANIIK010000114">
    <property type="protein sequence ID" value="KAJ3591331.1"/>
    <property type="molecule type" value="Genomic_DNA"/>
</dbReference>
<comment type="caution">
    <text evidence="2">The sequence shown here is derived from an EMBL/GenBank/DDBJ whole genome shotgun (WGS) entry which is preliminary data.</text>
</comment>
<dbReference type="Proteomes" id="UP001148018">
    <property type="component" value="Unassembled WGS sequence"/>
</dbReference>
<keyword evidence="3" id="KW-1185">Reference proteome</keyword>
<dbReference type="InterPro" id="IPR036322">
    <property type="entry name" value="WD40_repeat_dom_sf"/>
</dbReference>
<gene>
    <name evidence="2" type="ORF">NHX12_009277</name>
</gene>
<dbReference type="PANTHER" id="PTHR44324">
    <property type="entry name" value="WD40 REPEAT DOMAIN 95"/>
    <property type="match status" value="1"/>
</dbReference>
<dbReference type="PANTHER" id="PTHR44324:SF4">
    <property type="entry name" value="WD40 REPEAT DOMAIN 95"/>
    <property type="match status" value="1"/>
</dbReference>
<evidence type="ECO:0000313" key="3">
    <source>
        <dbReference type="Proteomes" id="UP001148018"/>
    </source>
</evidence>
<sequence>MSCVGETLRLWNNFPKTKNVPTIGLEHATMSSNVTFIRWKVHQDWVTKVKYFPSFSAVVSLSNDEASSVVIGILKGHSAPIFYLCISSEDGQIFSVSMDNTVKPKASLIHGDLSACLYSPFTKALFIAADHMSLLSLKTRDE</sequence>
<accession>A0A9Q0DPI3</accession>
<proteinExistence type="predicted"/>
<evidence type="ECO:0000256" key="1">
    <source>
        <dbReference type="ARBA" id="ARBA00022737"/>
    </source>
</evidence>
<dbReference type="AlphaFoldDB" id="A0A9Q0DPI3"/>
<keyword evidence="1" id="KW-0677">Repeat</keyword>
<reference evidence="2" key="1">
    <citation type="submission" date="2022-07" db="EMBL/GenBank/DDBJ databases">
        <title>Chromosome-level genome of Muraenolepis orangiensis.</title>
        <authorList>
            <person name="Kim J."/>
        </authorList>
    </citation>
    <scope>NUCLEOTIDE SEQUENCE</scope>
    <source>
        <strain evidence="2">KU_S4_2022</strain>
        <tissue evidence="2">Muscle</tissue>
    </source>
</reference>
<evidence type="ECO:0000313" key="2">
    <source>
        <dbReference type="EMBL" id="KAJ3591331.1"/>
    </source>
</evidence>